<feature type="domain" description="HTH araC/xylS-type" evidence="4">
    <location>
        <begin position="24"/>
        <end position="121"/>
    </location>
</feature>
<dbReference type="GO" id="GO:0043565">
    <property type="term" value="F:sequence-specific DNA binding"/>
    <property type="evidence" value="ECO:0007669"/>
    <property type="project" value="InterPro"/>
</dbReference>
<keyword evidence="1" id="KW-0805">Transcription regulation</keyword>
<dbReference type="AlphaFoldDB" id="A0A3S2UPU2"/>
<dbReference type="SUPFAM" id="SSF46689">
    <property type="entry name" value="Homeodomain-like"/>
    <property type="match status" value="1"/>
</dbReference>
<evidence type="ECO:0000256" key="1">
    <source>
        <dbReference type="ARBA" id="ARBA00023015"/>
    </source>
</evidence>
<dbReference type="GO" id="GO:0003700">
    <property type="term" value="F:DNA-binding transcription factor activity"/>
    <property type="evidence" value="ECO:0007669"/>
    <property type="project" value="InterPro"/>
</dbReference>
<proteinExistence type="predicted"/>
<evidence type="ECO:0000259" key="4">
    <source>
        <dbReference type="PROSITE" id="PS01124"/>
    </source>
</evidence>
<dbReference type="Gene3D" id="1.10.10.60">
    <property type="entry name" value="Homeodomain-like"/>
    <property type="match status" value="1"/>
</dbReference>
<keyword evidence="6" id="KW-1185">Reference proteome</keyword>
<evidence type="ECO:0000313" key="5">
    <source>
        <dbReference type="EMBL" id="RVU01448.1"/>
    </source>
</evidence>
<evidence type="ECO:0000313" key="6">
    <source>
        <dbReference type="Proteomes" id="UP000282759"/>
    </source>
</evidence>
<dbReference type="Proteomes" id="UP000282759">
    <property type="component" value="Unassembled WGS sequence"/>
</dbReference>
<keyword evidence="3" id="KW-0804">Transcription</keyword>
<gene>
    <name evidence="5" type="ORF">EOD41_05655</name>
</gene>
<reference evidence="5 6" key="1">
    <citation type="submission" date="2019-01" db="EMBL/GenBank/DDBJ databases">
        <authorList>
            <person name="Chen W.-M."/>
        </authorList>
    </citation>
    <scope>NUCLEOTIDE SEQUENCE [LARGE SCALE GENOMIC DNA]</scope>
    <source>
        <strain evidence="5 6">YBJ-36</strain>
    </source>
</reference>
<dbReference type="PROSITE" id="PS01124">
    <property type="entry name" value="HTH_ARAC_FAMILY_2"/>
    <property type="match status" value="1"/>
</dbReference>
<sequence>MALPQKYLNRKEEIFQNYLSLIDRHIDDILTGRVEKMYELRDMAAELFIHPGHLSNVIKVHTGLHPCYFYEKKLIEIAKNLLQDPANSIAEVARKLTYDPSNFTKWFKFFENLTPSQYRKSLAAEN</sequence>
<dbReference type="Pfam" id="PF12833">
    <property type="entry name" value="HTH_18"/>
    <property type="match status" value="1"/>
</dbReference>
<dbReference type="RefSeq" id="WP_127703822.1">
    <property type="nucleotide sequence ID" value="NZ_SACK01000002.1"/>
</dbReference>
<accession>A0A3S2UPU2</accession>
<evidence type="ECO:0000256" key="3">
    <source>
        <dbReference type="ARBA" id="ARBA00023163"/>
    </source>
</evidence>
<name>A0A3S2UPU2_9SPHI</name>
<dbReference type="PANTHER" id="PTHR43280:SF32">
    <property type="entry name" value="TRANSCRIPTIONAL REGULATORY PROTEIN"/>
    <property type="match status" value="1"/>
</dbReference>
<keyword evidence="2" id="KW-0238">DNA-binding</keyword>
<comment type="caution">
    <text evidence="5">The sequence shown here is derived from an EMBL/GenBank/DDBJ whole genome shotgun (WGS) entry which is preliminary data.</text>
</comment>
<organism evidence="5 6">
    <name type="scientific">Mucilaginibacter limnophilus</name>
    <dbReference type="NCBI Taxonomy" id="1932778"/>
    <lineage>
        <taxon>Bacteria</taxon>
        <taxon>Pseudomonadati</taxon>
        <taxon>Bacteroidota</taxon>
        <taxon>Sphingobacteriia</taxon>
        <taxon>Sphingobacteriales</taxon>
        <taxon>Sphingobacteriaceae</taxon>
        <taxon>Mucilaginibacter</taxon>
    </lineage>
</organism>
<dbReference type="SMART" id="SM00342">
    <property type="entry name" value="HTH_ARAC"/>
    <property type="match status" value="1"/>
</dbReference>
<dbReference type="InterPro" id="IPR018060">
    <property type="entry name" value="HTH_AraC"/>
</dbReference>
<dbReference type="OrthoDB" id="956952at2"/>
<evidence type="ECO:0000256" key="2">
    <source>
        <dbReference type="ARBA" id="ARBA00023125"/>
    </source>
</evidence>
<dbReference type="PANTHER" id="PTHR43280">
    <property type="entry name" value="ARAC-FAMILY TRANSCRIPTIONAL REGULATOR"/>
    <property type="match status" value="1"/>
</dbReference>
<dbReference type="InterPro" id="IPR009057">
    <property type="entry name" value="Homeodomain-like_sf"/>
</dbReference>
<protein>
    <submittedName>
        <fullName evidence="5">AraC family transcriptional regulator</fullName>
    </submittedName>
</protein>
<dbReference type="EMBL" id="SACK01000002">
    <property type="protein sequence ID" value="RVU01448.1"/>
    <property type="molecule type" value="Genomic_DNA"/>
</dbReference>